<organism evidence="1 2">
    <name type="scientific">Popillia japonica</name>
    <name type="common">Japanese beetle</name>
    <dbReference type="NCBI Taxonomy" id="7064"/>
    <lineage>
        <taxon>Eukaryota</taxon>
        <taxon>Metazoa</taxon>
        <taxon>Ecdysozoa</taxon>
        <taxon>Arthropoda</taxon>
        <taxon>Hexapoda</taxon>
        <taxon>Insecta</taxon>
        <taxon>Pterygota</taxon>
        <taxon>Neoptera</taxon>
        <taxon>Endopterygota</taxon>
        <taxon>Coleoptera</taxon>
        <taxon>Polyphaga</taxon>
        <taxon>Scarabaeiformia</taxon>
        <taxon>Scarabaeidae</taxon>
        <taxon>Rutelinae</taxon>
        <taxon>Popillia</taxon>
    </lineage>
</organism>
<proteinExistence type="predicted"/>
<reference evidence="1 2" key="1">
    <citation type="journal article" date="2024" name="BMC Genomics">
        <title>De novo assembly and annotation of Popillia japonica's genome with initial clues to its potential as an invasive pest.</title>
        <authorList>
            <person name="Cucini C."/>
            <person name="Boschi S."/>
            <person name="Funari R."/>
            <person name="Cardaioli E."/>
            <person name="Iannotti N."/>
            <person name="Marturano G."/>
            <person name="Paoli F."/>
            <person name="Bruttini M."/>
            <person name="Carapelli A."/>
            <person name="Frati F."/>
            <person name="Nardi F."/>
        </authorList>
    </citation>
    <scope>NUCLEOTIDE SEQUENCE [LARGE SCALE GENOMIC DNA]</scope>
    <source>
        <strain evidence="1">DMR45628</strain>
    </source>
</reference>
<gene>
    <name evidence="1" type="ORF">QE152_g4461</name>
</gene>
<sequence length="104" mass="11735">MLFTRSALSQRCDVEYQELILDAIFGPHVAATAGRAKQMLSVLYAMMNGESQPDTERKLYKNLVSALRINCLGNCYEMTHKEEDHSKSLTPGGYEFPLIHQKLA</sequence>
<keyword evidence="2" id="KW-1185">Reference proteome</keyword>
<protein>
    <submittedName>
        <fullName evidence="1">Uncharacterized protein</fullName>
    </submittedName>
</protein>
<evidence type="ECO:0000313" key="2">
    <source>
        <dbReference type="Proteomes" id="UP001458880"/>
    </source>
</evidence>
<dbReference type="AlphaFoldDB" id="A0AAW1N0Q0"/>
<comment type="caution">
    <text evidence="1">The sequence shown here is derived from an EMBL/GenBank/DDBJ whole genome shotgun (WGS) entry which is preliminary data.</text>
</comment>
<dbReference type="EMBL" id="JASPKY010000023">
    <property type="protein sequence ID" value="KAK9752157.1"/>
    <property type="molecule type" value="Genomic_DNA"/>
</dbReference>
<evidence type="ECO:0000313" key="1">
    <source>
        <dbReference type="EMBL" id="KAK9752157.1"/>
    </source>
</evidence>
<accession>A0AAW1N0Q0</accession>
<name>A0AAW1N0Q0_POPJA</name>
<dbReference type="Proteomes" id="UP001458880">
    <property type="component" value="Unassembled WGS sequence"/>
</dbReference>